<name>A0A3R8QV55_9MICO</name>
<protein>
    <recommendedName>
        <fullName evidence="5">DUF4190 domain-containing protein</fullName>
    </recommendedName>
</protein>
<evidence type="ECO:0000313" key="3">
    <source>
        <dbReference type="EMBL" id="RRR19357.1"/>
    </source>
</evidence>
<dbReference type="RefSeq" id="WP_010551993.1">
    <property type="nucleotide sequence ID" value="NZ_JALXWX010000037.1"/>
</dbReference>
<keyword evidence="1" id="KW-0472">Membrane</keyword>
<feature type="transmembrane region" description="Helical" evidence="1">
    <location>
        <begin position="66"/>
        <end position="88"/>
    </location>
</feature>
<evidence type="ECO:0008006" key="5">
    <source>
        <dbReference type="Google" id="ProtNLM"/>
    </source>
</evidence>
<dbReference type="Proteomes" id="UP000274327">
    <property type="component" value="Unassembled WGS sequence"/>
</dbReference>
<reference evidence="2" key="2">
    <citation type="journal article" date="2021" name="PeerJ">
        <title>Extensive microbial diversity within the chicken gut microbiome revealed by metagenomics and culture.</title>
        <authorList>
            <person name="Gilroy R."/>
            <person name="Ravi A."/>
            <person name="Getino M."/>
            <person name="Pursley I."/>
            <person name="Horton D.L."/>
            <person name="Alikhan N.F."/>
            <person name="Baker D."/>
            <person name="Gharbi K."/>
            <person name="Hall N."/>
            <person name="Watson M."/>
            <person name="Adriaenssens E.M."/>
            <person name="Foster-Nyarko E."/>
            <person name="Jarju S."/>
            <person name="Secka A."/>
            <person name="Antonio M."/>
            <person name="Oren A."/>
            <person name="Chaudhuri R.R."/>
            <person name="La Ragione R."/>
            <person name="Hildebrand F."/>
            <person name="Pallen M.J."/>
        </authorList>
    </citation>
    <scope>NUCLEOTIDE SEQUENCE</scope>
    <source>
        <strain evidence="2">1647</strain>
    </source>
</reference>
<feature type="transmembrane region" description="Helical" evidence="1">
    <location>
        <begin position="21"/>
        <end position="54"/>
    </location>
</feature>
<accession>A0A3R8QV55</accession>
<evidence type="ECO:0000313" key="2">
    <source>
        <dbReference type="EMBL" id="HJF49861.1"/>
    </source>
</evidence>
<keyword evidence="1" id="KW-1133">Transmembrane helix</keyword>
<keyword evidence="4" id="KW-1185">Reference proteome</keyword>
<gene>
    <name evidence="3" type="ORF">DS079_06955</name>
    <name evidence="2" type="ORF">K8W24_08710</name>
</gene>
<comment type="caution">
    <text evidence="3">The sequence shown here is derived from an EMBL/GenBank/DDBJ whole genome shotgun (WGS) entry which is preliminary data.</text>
</comment>
<evidence type="ECO:0000313" key="4">
    <source>
        <dbReference type="Proteomes" id="UP000274327"/>
    </source>
</evidence>
<organism evidence="3 4">
    <name type="scientific">Brachybacterium paraconglomeratum</name>
    <dbReference type="NCBI Taxonomy" id="173362"/>
    <lineage>
        <taxon>Bacteria</taxon>
        <taxon>Bacillati</taxon>
        <taxon>Actinomycetota</taxon>
        <taxon>Actinomycetes</taxon>
        <taxon>Micrococcales</taxon>
        <taxon>Dermabacteraceae</taxon>
        <taxon>Brachybacterium</taxon>
    </lineage>
</organism>
<proteinExistence type="predicted"/>
<keyword evidence="1" id="KW-0812">Transmembrane</keyword>
<dbReference type="EMBL" id="QOCI01000003">
    <property type="protein sequence ID" value="RRR19357.1"/>
    <property type="molecule type" value="Genomic_DNA"/>
</dbReference>
<dbReference type="AlphaFoldDB" id="A0A3R8QV55"/>
<evidence type="ECO:0000256" key="1">
    <source>
        <dbReference type="SAM" id="Phobius"/>
    </source>
</evidence>
<reference evidence="2" key="3">
    <citation type="submission" date="2021-09" db="EMBL/GenBank/DDBJ databases">
        <authorList>
            <person name="Gilroy R."/>
        </authorList>
    </citation>
    <scope>NUCLEOTIDE SEQUENCE</scope>
    <source>
        <strain evidence="2">1647</strain>
    </source>
</reference>
<sequence>MDDARPPRRGRRSPGDLSLALGLIALLCALIPIIGDVLAMPPGLAAVVLGYAGVSRHDRGLEHRALPAYAGAALGAIALLLVAVSLIATHDTA</sequence>
<reference evidence="3 4" key="1">
    <citation type="submission" date="2018-07" db="EMBL/GenBank/DDBJ databases">
        <title>Brachybacteriurn paraconglorneratum KCTC 9916.</title>
        <authorList>
            <person name="Li Y."/>
        </authorList>
    </citation>
    <scope>NUCLEOTIDE SEQUENCE [LARGE SCALE GENOMIC DNA]</scope>
    <source>
        <strain evidence="3 4">KCTC 9916</strain>
    </source>
</reference>
<dbReference type="Proteomes" id="UP000775129">
    <property type="component" value="Unassembled WGS sequence"/>
</dbReference>
<dbReference type="EMBL" id="DYWO01000254">
    <property type="protein sequence ID" value="HJF49861.1"/>
    <property type="molecule type" value="Genomic_DNA"/>
</dbReference>
<dbReference type="GeneID" id="78120758"/>